<evidence type="ECO:0000256" key="2">
    <source>
        <dbReference type="ARBA" id="ARBA00022801"/>
    </source>
</evidence>
<protein>
    <submittedName>
        <fullName evidence="6">Acyl-CoA thioesterase</fullName>
    </submittedName>
</protein>
<comment type="caution">
    <text evidence="6">The sequence shown here is derived from an EMBL/GenBank/DDBJ whole genome shotgun (WGS) entry which is preliminary data.</text>
</comment>
<evidence type="ECO:0000256" key="3">
    <source>
        <dbReference type="PROSITE-ProRule" id="PRU01106"/>
    </source>
</evidence>
<evidence type="ECO:0000256" key="4">
    <source>
        <dbReference type="SAM" id="MobiDB-lite"/>
    </source>
</evidence>
<dbReference type="Pfam" id="PF03061">
    <property type="entry name" value="4HBT"/>
    <property type="match status" value="1"/>
</dbReference>
<dbReference type="InterPro" id="IPR040170">
    <property type="entry name" value="Cytosol_ACT"/>
</dbReference>
<evidence type="ECO:0000313" key="6">
    <source>
        <dbReference type="EMBL" id="PWW81755.1"/>
    </source>
</evidence>
<dbReference type="Gene3D" id="3.10.129.10">
    <property type="entry name" value="Hotdog Thioesterase"/>
    <property type="match status" value="1"/>
</dbReference>
<comment type="similarity">
    <text evidence="1">Belongs to the acyl coenzyme A hydrolase family.</text>
</comment>
<evidence type="ECO:0000313" key="7">
    <source>
        <dbReference type="Proteomes" id="UP000246278"/>
    </source>
</evidence>
<evidence type="ECO:0000259" key="5">
    <source>
        <dbReference type="PROSITE" id="PS51770"/>
    </source>
</evidence>
<feature type="compositionally biased region" description="Acidic residues" evidence="4">
    <location>
        <begin position="125"/>
        <end position="134"/>
    </location>
</feature>
<dbReference type="AlphaFoldDB" id="A0A317T5E1"/>
<keyword evidence="2 3" id="KW-0378">Hydrolase</keyword>
<sequence>MENYKLVLPEHLNHYGYLFGGNLLKWIDEMGYIAVTLDYPGCNFVTVAMDKIVFRKSIKKGTILCFETVKNREGQTSVEYTVNAYKDSIDTGEREMVFTTQITFVCLDKNGNKKKLSKDRSASEVSDDATDLNQ</sequence>
<keyword evidence="7" id="KW-1185">Reference proteome</keyword>
<feature type="region of interest" description="Disordered" evidence="4">
    <location>
        <begin position="113"/>
        <end position="134"/>
    </location>
</feature>
<reference evidence="7" key="1">
    <citation type="submission" date="2017-10" db="EMBL/GenBank/DDBJ databases">
        <authorList>
            <person name="Gaisin V.A."/>
            <person name="Rysina M.S."/>
            <person name="Grouzdev D.S."/>
        </authorList>
    </citation>
    <scope>NUCLEOTIDE SEQUENCE [LARGE SCALE GENOMIC DNA]</scope>
    <source>
        <strain evidence="7">V1</strain>
    </source>
</reference>
<gene>
    <name evidence="6" type="ORF">CR164_07960</name>
</gene>
<dbReference type="Proteomes" id="UP000246278">
    <property type="component" value="Unassembled WGS sequence"/>
</dbReference>
<dbReference type="GO" id="GO:0005737">
    <property type="term" value="C:cytoplasm"/>
    <property type="evidence" value="ECO:0007669"/>
    <property type="project" value="TreeGrafter"/>
</dbReference>
<dbReference type="GO" id="GO:0006637">
    <property type="term" value="P:acyl-CoA metabolic process"/>
    <property type="evidence" value="ECO:0007669"/>
    <property type="project" value="TreeGrafter"/>
</dbReference>
<organism evidence="6 7">
    <name type="scientific">Prosthecochloris marina</name>
    <dbReference type="NCBI Taxonomy" id="2017681"/>
    <lineage>
        <taxon>Bacteria</taxon>
        <taxon>Pseudomonadati</taxon>
        <taxon>Chlorobiota</taxon>
        <taxon>Chlorobiia</taxon>
        <taxon>Chlorobiales</taxon>
        <taxon>Chlorobiaceae</taxon>
        <taxon>Prosthecochloris</taxon>
    </lineage>
</organism>
<proteinExistence type="inferred from homology"/>
<dbReference type="RefSeq" id="WP_110023402.1">
    <property type="nucleotide sequence ID" value="NZ_PDNZ01000005.1"/>
</dbReference>
<accession>A0A317T5E1</accession>
<dbReference type="InterPro" id="IPR006683">
    <property type="entry name" value="Thioestr_dom"/>
</dbReference>
<dbReference type="CDD" id="cd03442">
    <property type="entry name" value="BFIT_BACH"/>
    <property type="match status" value="1"/>
</dbReference>
<dbReference type="InterPro" id="IPR033120">
    <property type="entry name" value="HOTDOG_ACOT"/>
</dbReference>
<dbReference type="InterPro" id="IPR029069">
    <property type="entry name" value="HotDog_dom_sf"/>
</dbReference>
<dbReference type="SUPFAM" id="SSF54637">
    <property type="entry name" value="Thioesterase/thiol ester dehydrase-isomerase"/>
    <property type="match status" value="1"/>
</dbReference>
<dbReference type="OrthoDB" id="9791628at2"/>
<name>A0A317T5E1_9CHLB</name>
<dbReference type="PROSITE" id="PS51770">
    <property type="entry name" value="HOTDOG_ACOT"/>
    <property type="match status" value="1"/>
</dbReference>
<feature type="domain" description="HotDog ACOT-type" evidence="5">
    <location>
        <begin position="1"/>
        <end position="110"/>
    </location>
</feature>
<dbReference type="GO" id="GO:0052816">
    <property type="term" value="F:long-chain fatty acyl-CoA hydrolase activity"/>
    <property type="evidence" value="ECO:0007669"/>
    <property type="project" value="TreeGrafter"/>
</dbReference>
<dbReference type="PANTHER" id="PTHR11049">
    <property type="entry name" value="ACYL COENZYME A THIOESTER HYDROLASE"/>
    <property type="match status" value="1"/>
</dbReference>
<dbReference type="EMBL" id="PDNZ01000005">
    <property type="protein sequence ID" value="PWW81755.1"/>
    <property type="molecule type" value="Genomic_DNA"/>
</dbReference>
<evidence type="ECO:0000256" key="1">
    <source>
        <dbReference type="ARBA" id="ARBA00010458"/>
    </source>
</evidence>